<evidence type="ECO:0000313" key="2">
    <source>
        <dbReference type="Proteomes" id="UP000298460"/>
    </source>
</evidence>
<comment type="caution">
    <text evidence="1">The sequence shown here is derived from an EMBL/GenBank/DDBJ whole genome shotgun (WGS) entry which is preliminary data.</text>
</comment>
<evidence type="ECO:0000313" key="1">
    <source>
        <dbReference type="EMBL" id="TGE36875.1"/>
    </source>
</evidence>
<gene>
    <name evidence="1" type="ORF">E4K67_17400</name>
</gene>
<protein>
    <submittedName>
        <fullName evidence="1">Protoporphyrinogen oxidase</fullName>
    </submittedName>
</protein>
<reference evidence="1 2" key="1">
    <citation type="submission" date="2019-03" db="EMBL/GenBank/DDBJ databases">
        <title>Draft Genome Sequence of Desulfosporosinus fructosivorans Strain 63.6F, Isolated from Marine Sediment in the Baltic Sea.</title>
        <authorList>
            <person name="Hausmann B."/>
            <person name="Vandieken V."/>
            <person name="Pjevac P."/>
            <person name="Schreck K."/>
            <person name="Herbold C.W."/>
            <person name="Loy A."/>
        </authorList>
    </citation>
    <scope>NUCLEOTIDE SEQUENCE [LARGE SCALE GENOMIC DNA]</scope>
    <source>
        <strain evidence="1 2">63.6F</strain>
    </source>
</reference>
<accession>A0A4Z0R3B8</accession>
<sequence length="193" mass="21862">MPDDKPNNQMVGSDILAELFGVSTRRIQQFTKEGVIVSTKVKGSNCYDLMSTIKQYIKHLGDKANNRESKSSEAMKIETRKSNAEADFKESKAGMAALEFNELEGKMHRSEDVEAMTTALVFSIRSMIMALPGRLAIDVANTKTAAEASERIKQECHGILNDLSNYRYDPEEYKRRVRDRKGWREMEEDGQEG</sequence>
<dbReference type="Proteomes" id="UP000298460">
    <property type="component" value="Unassembled WGS sequence"/>
</dbReference>
<dbReference type="RefSeq" id="WP_135548943.1">
    <property type="nucleotide sequence ID" value="NZ_SPQQ01000006.1"/>
</dbReference>
<dbReference type="AlphaFoldDB" id="A0A4Z0R3B8"/>
<keyword evidence="2" id="KW-1185">Reference proteome</keyword>
<dbReference type="OrthoDB" id="1908546at2"/>
<dbReference type="EMBL" id="SPQQ01000006">
    <property type="protein sequence ID" value="TGE36875.1"/>
    <property type="molecule type" value="Genomic_DNA"/>
</dbReference>
<proteinExistence type="predicted"/>
<organism evidence="1 2">
    <name type="scientific">Desulfosporosinus fructosivorans</name>
    <dbReference type="NCBI Taxonomy" id="2018669"/>
    <lineage>
        <taxon>Bacteria</taxon>
        <taxon>Bacillati</taxon>
        <taxon>Bacillota</taxon>
        <taxon>Clostridia</taxon>
        <taxon>Eubacteriales</taxon>
        <taxon>Desulfitobacteriaceae</taxon>
        <taxon>Desulfosporosinus</taxon>
    </lineage>
</organism>
<name>A0A4Z0R3B8_9FIRM</name>